<organism evidence="5 6">
    <name type="scientific">Streptomyces griseorubiginosus</name>
    <dbReference type="NCBI Taxonomy" id="67304"/>
    <lineage>
        <taxon>Bacteria</taxon>
        <taxon>Bacillati</taxon>
        <taxon>Actinomycetota</taxon>
        <taxon>Actinomycetes</taxon>
        <taxon>Kitasatosporales</taxon>
        <taxon>Streptomycetaceae</taxon>
        <taxon>Streptomyces</taxon>
    </lineage>
</organism>
<evidence type="ECO:0000256" key="1">
    <source>
        <dbReference type="ARBA" id="ARBA00023015"/>
    </source>
</evidence>
<dbReference type="InterPro" id="IPR028082">
    <property type="entry name" value="Peripla_BP_I"/>
</dbReference>
<dbReference type="InterPro" id="IPR010982">
    <property type="entry name" value="Lambda_DNA-bd_dom_sf"/>
</dbReference>
<dbReference type="GO" id="GO:0000976">
    <property type="term" value="F:transcription cis-regulatory region binding"/>
    <property type="evidence" value="ECO:0007669"/>
    <property type="project" value="TreeGrafter"/>
</dbReference>
<dbReference type="PROSITE" id="PS50932">
    <property type="entry name" value="HTH_LACI_2"/>
    <property type="match status" value="1"/>
</dbReference>
<evidence type="ECO:0000256" key="2">
    <source>
        <dbReference type="ARBA" id="ARBA00023125"/>
    </source>
</evidence>
<proteinExistence type="predicted"/>
<keyword evidence="2" id="KW-0238">DNA-binding</keyword>
<protein>
    <submittedName>
        <fullName evidence="5">LacI family transcriptional regulator</fullName>
    </submittedName>
</protein>
<dbReference type="PANTHER" id="PTHR30146">
    <property type="entry name" value="LACI-RELATED TRANSCRIPTIONAL REPRESSOR"/>
    <property type="match status" value="1"/>
</dbReference>
<dbReference type="Proteomes" id="UP000054375">
    <property type="component" value="Unassembled WGS sequence"/>
</dbReference>
<comment type="caution">
    <text evidence="5">The sequence shown here is derived from an EMBL/GenBank/DDBJ whole genome shotgun (WGS) entry which is preliminary data.</text>
</comment>
<feature type="domain" description="HTH lacI-type" evidence="4">
    <location>
        <begin position="15"/>
        <end position="69"/>
    </location>
</feature>
<accession>A0A101S7D3</accession>
<reference evidence="5 6" key="1">
    <citation type="submission" date="2015-10" db="EMBL/GenBank/DDBJ databases">
        <title>Draft genome sequence of Streptomyces griseorubiginosus DSM 40469, type strain for the species Streptomyces griseorubiginosus.</title>
        <authorList>
            <person name="Ruckert C."/>
            <person name="Winkler A."/>
            <person name="Kalinowski J."/>
            <person name="Kampfer P."/>
            <person name="Glaeser S."/>
        </authorList>
    </citation>
    <scope>NUCLEOTIDE SEQUENCE [LARGE SCALE GENOMIC DNA]</scope>
    <source>
        <strain evidence="5 6">DSM 40469</strain>
    </source>
</reference>
<dbReference type="InterPro" id="IPR046335">
    <property type="entry name" value="LacI/GalR-like_sensor"/>
</dbReference>
<dbReference type="Pfam" id="PF00356">
    <property type="entry name" value="LacI"/>
    <property type="match status" value="1"/>
</dbReference>
<dbReference type="InterPro" id="IPR000843">
    <property type="entry name" value="HTH_LacI"/>
</dbReference>
<dbReference type="RefSeq" id="WP_062236744.1">
    <property type="nucleotide sequence ID" value="NZ_JBIBHB010000001.1"/>
</dbReference>
<evidence type="ECO:0000313" key="5">
    <source>
        <dbReference type="EMBL" id="KUN68643.1"/>
    </source>
</evidence>
<dbReference type="Pfam" id="PF13377">
    <property type="entry name" value="Peripla_BP_3"/>
    <property type="match status" value="1"/>
</dbReference>
<dbReference type="SUPFAM" id="SSF53822">
    <property type="entry name" value="Periplasmic binding protein-like I"/>
    <property type="match status" value="1"/>
</dbReference>
<keyword evidence="1" id="KW-0805">Transcription regulation</keyword>
<dbReference type="GO" id="GO:0003700">
    <property type="term" value="F:DNA-binding transcription factor activity"/>
    <property type="evidence" value="ECO:0007669"/>
    <property type="project" value="TreeGrafter"/>
</dbReference>
<evidence type="ECO:0000256" key="3">
    <source>
        <dbReference type="ARBA" id="ARBA00023163"/>
    </source>
</evidence>
<dbReference type="AlphaFoldDB" id="A0A101S7D3"/>
<dbReference type="CDD" id="cd01392">
    <property type="entry name" value="HTH_LacI"/>
    <property type="match status" value="1"/>
</dbReference>
<dbReference type="SMART" id="SM00354">
    <property type="entry name" value="HTH_LACI"/>
    <property type="match status" value="1"/>
</dbReference>
<evidence type="ECO:0000259" key="4">
    <source>
        <dbReference type="PROSITE" id="PS50932"/>
    </source>
</evidence>
<name>A0A101S7D3_9ACTN</name>
<dbReference type="Gene3D" id="1.10.260.40">
    <property type="entry name" value="lambda repressor-like DNA-binding domains"/>
    <property type="match status" value="1"/>
</dbReference>
<dbReference type="SUPFAM" id="SSF47413">
    <property type="entry name" value="lambda repressor-like DNA-binding domains"/>
    <property type="match status" value="1"/>
</dbReference>
<evidence type="ECO:0000313" key="6">
    <source>
        <dbReference type="Proteomes" id="UP000054375"/>
    </source>
</evidence>
<sequence length="352" mass="37833">MTQGEAPARSTRSRPTMREVAALAGVAIKTVSRVFNGVPTVDPAIVTRVREAADQLGYRPNLTASSLRRGDGRTATIGMLVEDAANPFSAALTRTVENVARARGVLVLVGSLDEDPARERELAQALVDRRVDGLVIVPAGRDQSYLINEQRTGTRMVFVDREAGLLDADAVVSDNRQGALTAVEHLIKAGHRRIAYLGDRPTIPTAAQRFDGYRHALEVAHLPYDEAIVQQVPAGEEAAVAATKRLLELPDPPTALFTSQNLVTIGALRALRALGLQDTVAQVGFDDFPLADILNPGISVIAQDVEEVGRRAAEMLFHRLDGDESPTRTVTVPTRLIERGSGEITAGGPRHD</sequence>
<dbReference type="Gene3D" id="3.40.50.2300">
    <property type="match status" value="2"/>
</dbReference>
<gene>
    <name evidence="5" type="ORF">AQJ54_12045</name>
</gene>
<dbReference type="CDD" id="cd06267">
    <property type="entry name" value="PBP1_LacI_sugar_binding-like"/>
    <property type="match status" value="1"/>
</dbReference>
<dbReference type="EMBL" id="LMWV01000006">
    <property type="protein sequence ID" value="KUN68643.1"/>
    <property type="molecule type" value="Genomic_DNA"/>
</dbReference>
<keyword evidence="6" id="KW-1185">Reference proteome</keyword>
<keyword evidence="3" id="KW-0804">Transcription</keyword>
<dbReference type="PANTHER" id="PTHR30146:SF109">
    <property type="entry name" value="HTH-TYPE TRANSCRIPTIONAL REGULATOR GALS"/>
    <property type="match status" value="1"/>
</dbReference>